<feature type="non-terminal residue" evidence="1">
    <location>
        <position position="253"/>
    </location>
</feature>
<evidence type="ECO:0008006" key="3">
    <source>
        <dbReference type="Google" id="ProtNLM"/>
    </source>
</evidence>
<proteinExistence type="predicted"/>
<dbReference type="EMBL" id="VMRY01000088">
    <property type="protein sequence ID" value="TVT51601.1"/>
    <property type="molecule type" value="Genomic_DNA"/>
</dbReference>
<organism evidence="1 2">
    <name type="scientific">Sedimenticola thiotaurini</name>
    <dbReference type="NCBI Taxonomy" id="1543721"/>
    <lineage>
        <taxon>Bacteria</taxon>
        <taxon>Pseudomonadati</taxon>
        <taxon>Pseudomonadota</taxon>
        <taxon>Gammaproteobacteria</taxon>
        <taxon>Chromatiales</taxon>
        <taxon>Sedimenticolaceae</taxon>
        <taxon>Sedimenticola</taxon>
    </lineage>
</organism>
<sequence length="253" mass="28281">MRNAQKAVQQLLPLLYQAPGNENAWARFIASFSEATEAAQGLFVHHNTLDLQTSLASCFNMDEQFLNSYEKYFQFINPYINVHPSQLPKSGTLGLLNELIPDMDVKKTEFFNDYVMPQGLTVQNAIRITLQESDSLHTSIALHYANDKQDHNPENALAICRLMLPHIQTALQLHTKIGQMKSRLDHLIGVLDTISEGVILLDKSGHIIEVNATARHIIEAQDGLQISQNTLQTMLARESNALTALTHKVAKTA</sequence>
<accession>A0A558CS59</accession>
<comment type="caution">
    <text evidence="1">The sequence shown here is derived from an EMBL/GenBank/DDBJ whole genome shotgun (WGS) entry which is preliminary data.</text>
</comment>
<dbReference type="AlphaFoldDB" id="A0A558CS59"/>
<protein>
    <recommendedName>
        <fullName evidence="3">PAS domain-containing protein</fullName>
    </recommendedName>
</protein>
<name>A0A558CS59_9GAMM</name>
<dbReference type="Gene3D" id="3.30.450.20">
    <property type="entry name" value="PAS domain"/>
    <property type="match status" value="1"/>
</dbReference>
<dbReference type="Proteomes" id="UP000317355">
    <property type="component" value="Unassembled WGS sequence"/>
</dbReference>
<evidence type="ECO:0000313" key="1">
    <source>
        <dbReference type="EMBL" id="TVT51601.1"/>
    </source>
</evidence>
<gene>
    <name evidence="1" type="ORF">FHK82_15380</name>
</gene>
<evidence type="ECO:0000313" key="2">
    <source>
        <dbReference type="Proteomes" id="UP000317355"/>
    </source>
</evidence>
<reference evidence="1 2" key="1">
    <citation type="submission" date="2019-07" db="EMBL/GenBank/DDBJ databases">
        <title>The pathways for chlorine oxyanion respiration interact through the shared metabolite chlorate.</title>
        <authorList>
            <person name="Barnum T.P."/>
            <person name="Cheng Y."/>
            <person name="Hill K.A."/>
            <person name="Lucas L.N."/>
            <person name="Carlson H.K."/>
            <person name="Coates J.D."/>
        </authorList>
    </citation>
    <scope>NUCLEOTIDE SEQUENCE [LARGE SCALE GENOMIC DNA]</scope>
    <source>
        <strain evidence="1">BK-3</strain>
    </source>
</reference>